<keyword evidence="2" id="KW-0812">Transmembrane</keyword>
<evidence type="ECO:0000313" key="4">
    <source>
        <dbReference type="Proteomes" id="UP001501251"/>
    </source>
</evidence>
<dbReference type="EMBL" id="BAABAQ010000002">
    <property type="protein sequence ID" value="GAA4183959.1"/>
    <property type="molecule type" value="Genomic_DNA"/>
</dbReference>
<dbReference type="RefSeq" id="WP_344915818.1">
    <property type="nucleotide sequence ID" value="NZ_BAABAQ010000002.1"/>
</dbReference>
<evidence type="ECO:0000256" key="2">
    <source>
        <dbReference type="SAM" id="Phobius"/>
    </source>
</evidence>
<sequence length="108" mass="10758">MPLPFPGGGSTLFLCAVVGAAVRMAFRRVRDQAAVRAWETQMTAGGEHVMVCAAVHHGTGTIVAATVVTGSACSSSAVKGAAGRPASPGERSPATPDDAAGAQGLVQR</sequence>
<evidence type="ECO:0000313" key="3">
    <source>
        <dbReference type="EMBL" id="GAA4183959.1"/>
    </source>
</evidence>
<evidence type="ECO:0000256" key="1">
    <source>
        <dbReference type="SAM" id="MobiDB-lite"/>
    </source>
</evidence>
<name>A0ABP8AHA5_9ACTN</name>
<feature type="transmembrane region" description="Helical" evidence="2">
    <location>
        <begin position="6"/>
        <end position="26"/>
    </location>
</feature>
<keyword evidence="2" id="KW-1133">Transmembrane helix</keyword>
<proteinExistence type="predicted"/>
<accession>A0ABP8AHA5</accession>
<reference evidence="4" key="1">
    <citation type="journal article" date="2019" name="Int. J. Syst. Evol. Microbiol.">
        <title>The Global Catalogue of Microorganisms (GCM) 10K type strain sequencing project: providing services to taxonomists for standard genome sequencing and annotation.</title>
        <authorList>
            <consortium name="The Broad Institute Genomics Platform"/>
            <consortium name="The Broad Institute Genome Sequencing Center for Infectious Disease"/>
            <person name="Wu L."/>
            <person name="Ma J."/>
        </authorList>
    </citation>
    <scope>NUCLEOTIDE SEQUENCE [LARGE SCALE GENOMIC DNA]</scope>
    <source>
        <strain evidence="4">JCM 17388</strain>
    </source>
</reference>
<keyword evidence="2" id="KW-0472">Membrane</keyword>
<feature type="region of interest" description="Disordered" evidence="1">
    <location>
        <begin position="77"/>
        <end position="108"/>
    </location>
</feature>
<keyword evidence="4" id="KW-1185">Reference proteome</keyword>
<organism evidence="3 4">
    <name type="scientific">Streptosporangium oxazolinicum</name>
    <dbReference type="NCBI Taxonomy" id="909287"/>
    <lineage>
        <taxon>Bacteria</taxon>
        <taxon>Bacillati</taxon>
        <taxon>Actinomycetota</taxon>
        <taxon>Actinomycetes</taxon>
        <taxon>Streptosporangiales</taxon>
        <taxon>Streptosporangiaceae</taxon>
        <taxon>Streptosporangium</taxon>
    </lineage>
</organism>
<gene>
    <name evidence="3" type="ORF">GCM10022252_12080</name>
</gene>
<comment type="caution">
    <text evidence="3">The sequence shown here is derived from an EMBL/GenBank/DDBJ whole genome shotgun (WGS) entry which is preliminary data.</text>
</comment>
<protein>
    <submittedName>
        <fullName evidence="3">Uncharacterized protein</fullName>
    </submittedName>
</protein>
<dbReference type="Proteomes" id="UP001501251">
    <property type="component" value="Unassembled WGS sequence"/>
</dbReference>